<evidence type="ECO:0000259" key="7">
    <source>
        <dbReference type="Pfam" id="PF04234"/>
    </source>
</evidence>
<evidence type="ECO:0000313" key="8">
    <source>
        <dbReference type="EMBL" id="QSR24941.1"/>
    </source>
</evidence>
<keyword evidence="5" id="KW-0812">Transmembrane</keyword>
<feature type="transmembrane region" description="Helical" evidence="5">
    <location>
        <begin position="152"/>
        <end position="170"/>
    </location>
</feature>
<dbReference type="PANTHER" id="PTHR34820">
    <property type="entry name" value="INNER MEMBRANE PROTEIN YEBZ"/>
    <property type="match status" value="1"/>
</dbReference>
<comment type="subcellular location">
    <subcellularLocation>
        <location evidence="1">Cell envelope</location>
    </subcellularLocation>
</comment>
<proteinExistence type="predicted"/>
<organism evidence="8 9">
    <name type="scientific">Nocardioides aromaticivorans</name>
    <dbReference type="NCBI Taxonomy" id="200618"/>
    <lineage>
        <taxon>Bacteria</taxon>
        <taxon>Bacillati</taxon>
        <taxon>Actinomycetota</taxon>
        <taxon>Actinomycetes</taxon>
        <taxon>Propionibacteriales</taxon>
        <taxon>Nocardioidaceae</taxon>
        <taxon>Nocardioides</taxon>
    </lineage>
</organism>
<dbReference type="Pfam" id="PF04234">
    <property type="entry name" value="CopC"/>
    <property type="match status" value="1"/>
</dbReference>
<keyword evidence="5" id="KW-0472">Membrane</keyword>
<dbReference type="PANTHER" id="PTHR34820:SF4">
    <property type="entry name" value="INNER MEMBRANE PROTEIN YEBZ"/>
    <property type="match status" value="1"/>
</dbReference>
<name>A0ABX7PGB5_9ACTN</name>
<evidence type="ECO:0000256" key="1">
    <source>
        <dbReference type="ARBA" id="ARBA00004196"/>
    </source>
</evidence>
<gene>
    <name evidence="8" type="ORF">CFH99_04835</name>
</gene>
<keyword evidence="3 6" id="KW-0732">Signal</keyword>
<protein>
    <recommendedName>
        <fullName evidence="7">CopC domain-containing protein</fullName>
    </recommendedName>
</protein>
<dbReference type="InterPro" id="IPR014756">
    <property type="entry name" value="Ig_E-set"/>
</dbReference>
<dbReference type="InterPro" id="IPR014755">
    <property type="entry name" value="Cu-Rt/internalin_Ig-like"/>
</dbReference>
<dbReference type="Proteomes" id="UP000662818">
    <property type="component" value="Chromosome"/>
</dbReference>
<evidence type="ECO:0000256" key="2">
    <source>
        <dbReference type="ARBA" id="ARBA00022723"/>
    </source>
</evidence>
<feature type="chain" id="PRO_5045069086" description="CopC domain-containing protein" evidence="6">
    <location>
        <begin position="37"/>
        <end position="176"/>
    </location>
</feature>
<evidence type="ECO:0000256" key="6">
    <source>
        <dbReference type="SAM" id="SignalP"/>
    </source>
</evidence>
<keyword evidence="4" id="KW-0186">Copper</keyword>
<dbReference type="InterPro" id="IPR007348">
    <property type="entry name" value="CopC_dom"/>
</dbReference>
<dbReference type="InterPro" id="IPR032694">
    <property type="entry name" value="CopC/D"/>
</dbReference>
<evidence type="ECO:0000313" key="9">
    <source>
        <dbReference type="Proteomes" id="UP000662818"/>
    </source>
</evidence>
<dbReference type="EMBL" id="CP022295">
    <property type="protein sequence ID" value="QSR24941.1"/>
    <property type="molecule type" value="Genomic_DNA"/>
</dbReference>
<feature type="signal peptide" evidence="6">
    <location>
        <begin position="1"/>
        <end position="36"/>
    </location>
</feature>
<dbReference type="Gene3D" id="2.60.40.1220">
    <property type="match status" value="1"/>
</dbReference>
<dbReference type="SUPFAM" id="SSF81296">
    <property type="entry name" value="E set domains"/>
    <property type="match status" value="1"/>
</dbReference>
<accession>A0ABX7PGB5</accession>
<keyword evidence="5" id="KW-1133">Transmembrane helix</keyword>
<evidence type="ECO:0000256" key="3">
    <source>
        <dbReference type="ARBA" id="ARBA00022729"/>
    </source>
</evidence>
<reference evidence="8 9" key="1">
    <citation type="submission" date="2017-06" db="EMBL/GenBank/DDBJ databases">
        <title>Complete Genome Sequence of the Soil Carbazole-Degrading Bacterium Nocardioides aromaticivorans IC177.</title>
        <authorList>
            <person name="Vejarano F."/>
            <person name="Suzuki-Minakuchi C."/>
            <person name="Ohtsubo Y."/>
            <person name="Tsuda M."/>
            <person name="Okada K."/>
            <person name="Nojiri H."/>
        </authorList>
    </citation>
    <scope>NUCLEOTIDE SEQUENCE [LARGE SCALE GENOMIC DNA]</scope>
    <source>
        <strain evidence="8 9">IC177</strain>
    </source>
</reference>
<evidence type="ECO:0000256" key="4">
    <source>
        <dbReference type="ARBA" id="ARBA00023008"/>
    </source>
</evidence>
<feature type="domain" description="CopC" evidence="7">
    <location>
        <begin position="37"/>
        <end position="127"/>
    </location>
</feature>
<sequence>MHAYARPVSSSRLVRWVAVALVAALLGLLPAPPASAHDELVSSDPAESSVVETLPSRATLTLSGKVRKVRSVTVTGPDGDVANGKATFRDDEVRQNLWSGPDGEYVLAYDVVSADGHQVTGEVHFEVGPVSGPTDSGPRATVEQDAGGGQRGILLVGVVLLAGAGGLVALRRRRLG</sequence>
<evidence type="ECO:0000256" key="5">
    <source>
        <dbReference type="SAM" id="Phobius"/>
    </source>
</evidence>
<keyword evidence="2" id="KW-0479">Metal-binding</keyword>
<keyword evidence="9" id="KW-1185">Reference proteome</keyword>